<evidence type="ECO:0000313" key="2">
    <source>
        <dbReference type="Proteomes" id="UP001432322"/>
    </source>
</evidence>
<gene>
    <name evidence="1" type="ORF">PFISCL1PPCAC_22138</name>
</gene>
<dbReference type="EMBL" id="BTSY01000005">
    <property type="protein sequence ID" value="GMT30841.1"/>
    <property type="molecule type" value="Genomic_DNA"/>
</dbReference>
<name>A0AAV5WF00_9BILA</name>
<sequence>MDTVPMHSWCTSVNRLVRSILECPRRPEPLSSLPLAPWSRPVAPYPLPIPTRCMRCPTMSHFPDW</sequence>
<keyword evidence="2" id="KW-1185">Reference proteome</keyword>
<accession>A0AAV5WF00</accession>
<evidence type="ECO:0000313" key="1">
    <source>
        <dbReference type="EMBL" id="GMT30841.1"/>
    </source>
</evidence>
<reference evidence="1" key="1">
    <citation type="submission" date="2023-10" db="EMBL/GenBank/DDBJ databases">
        <title>Genome assembly of Pristionchus species.</title>
        <authorList>
            <person name="Yoshida K."/>
            <person name="Sommer R.J."/>
        </authorList>
    </citation>
    <scope>NUCLEOTIDE SEQUENCE</scope>
    <source>
        <strain evidence="1">RS5133</strain>
    </source>
</reference>
<dbReference type="Proteomes" id="UP001432322">
    <property type="component" value="Unassembled WGS sequence"/>
</dbReference>
<dbReference type="AlphaFoldDB" id="A0AAV5WF00"/>
<organism evidence="1 2">
    <name type="scientific">Pristionchus fissidentatus</name>
    <dbReference type="NCBI Taxonomy" id="1538716"/>
    <lineage>
        <taxon>Eukaryota</taxon>
        <taxon>Metazoa</taxon>
        <taxon>Ecdysozoa</taxon>
        <taxon>Nematoda</taxon>
        <taxon>Chromadorea</taxon>
        <taxon>Rhabditida</taxon>
        <taxon>Rhabditina</taxon>
        <taxon>Diplogasteromorpha</taxon>
        <taxon>Diplogasteroidea</taxon>
        <taxon>Neodiplogasteridae</taxon>
        <taxon>Pristionchus</taxon>
    </lineage>
</organism>
<protein>
    <submittedName>
        <fullName evidence="1">Uncharacterized protein</fullName>
    </submittedName>
</protein>
<proteinExistence type="predicted"/>
<comment type="caution">
    <text evidence="1">The sequence shown here is derived from an EMBL/GenBank/DDBJ whole genome shotgun (WGS) entry which is preliminary data.</text>
</comment>